<proteinExistence type="inferred from homology"/>
<feature type="domain" description="Aminoacyl-transfer RNA synthetases class-II family profile" evidence="12">
    <location>
        <begin position="102"/>
        <end position="468"/>
    </location>
</feature>
<evidence type="ECO:0000256" key="5">
    <source>
        <dbReference type="ARBA" id="ARBA00022840"/>
    </source>
</evidence>
<dbReference type="InterPro" id="IPR036621">
    <property type="entry name" value="Anticodon-bd_dom_sf"/>
</dbReference>
<name>A0A6A1WE28_9ROSI</name>
<evidence type="ECO:0000256" key="10">
    <source>
        <dbReference type="PIRSR" id="PIRSR001549-1"/>
    </source>
</evidence>
<keyword evidence="4" id="KW-0547">Nucleotide-binding</keyword>
<keyword evidence="7" id="KW-0030">Aminoacyl-tRNA synthetase</keyword>
<gene>
    <name evidence="13" type="ORF">CJ030_MR2G011260</name>
</gene>
<accession>A0A6A1WE28</accession>
<dbReference type="SUPFAM" id="SSF52954">
    <property type="entry name" value="Class II aaRS ABD-related"/>
    <property type="match status" value="1"/>
</dbReference>
<dbReference type="FunFam" id="3.40.50.800:FF:000017">
    <property type="entry name" value="Histidine--tRNA ligase chloroplastic/mitochondrial"/>
    <property type="match status" value="1"/>
</dbReference>
<evidence type="ECO:0000256" key="7">
    <source>
        <dbReference type="ARBA" id="ARBA00023146"/>
    </source>
</evidence>
<dbReference type="Proteomes" id="UP000516437">
    <property type="component" value="Chromosome 2"/>
</dbReference>
<dbReference type="GO" id="GO:0004821">
    <property type="term" value="F:histidine-tRNA ligase activity"/>
    <property type="evidence" value="ECO:0007669"/>
    <property type="project" value="UniProtKB-EC"/>
</dbReference>
<dbReference type="InterPro" id="IPR004154">
    <property type="entry name" value="Anticodon-bd"/>
</dbReference>
<feature type="region of interest" description="Disordered" evidence="11">
    <location>
        <begin position="56"/>
        <end position="106"/>
    </location>
</feature>
<dbReference type="PIRSF" id="PIRSF001549">
    <property type="entry name" value="His-tRNA_synth"/>
    <property type="match status" value="1"/>
</dbReference>
<feature type="binding site" evidence="10">
    <location>
        <position position="217"/>
    </location>
    <ligand>
        <name>L-histidine</name>
        <dbReference type="ChEBI" id="CHEBI:57595"/>
    </ligand>
</feature>
<protein>
    <recommendedName>
        <fullName evidence="2">histidine--tRNA ligase</fullName>
        <ecNumber evidence="2">6.1.1.21</ecNumber>
    </recommendedName>
    <alternativeName>
        <fullName evidence="8">Histidyl-tRNA synthetase</fullName>
    </alternativeName>
</protein>
<dbReference type="OrthoDB" id="1906957at2759"/>
<keyword evidence="6" id="KW-0648">Protein biosynthesis</keyword>
<feature type="binding site" evidence="10">
    <location>
        <position position="405"/>
    </location>
    <ligand>
        <name>L-histidine</name>
        <dbReference type="ChEBI" id="CHEBI:57595"/>
    </ligand>
</feature>
<evidence type="ECO:0000256" key="4">
    <source>
        <dbReference type="ARBA" id="ARBA00022741"/>
    </source>
</evidence>
<organism evidence="13 14">
    <name type="scientific">Morella rubra</name>
    <name type="common">Chinese bayberry</name>
    <dbReference type="NCBI Taxonomy" id="262757"/>
    <lineage>
        <taxon>Eukaryota</taxon>
        <taxon>Viridiplantae</taxon>
        <taxon>Streptophyta</taxon>
        <taxon>Embryophyta</taxon>
        <taxon>Tracheophyta</taxon>
        <taxon>Spermatophyta</taxon>
        <taxon>Magnoliopsida</taxon>
        <taxon>eudicotyledons</taxon>
        <taxon>Gunneridae</taxon>
        <taxon>Pentapetalae</taxon>
        <taxon>rosids</taxon>
        <taxon>fabids</taxon>
        <taxon>Fagales</taxon>
        <taxon>Myricaceae</taxon>
        <taxon>Morella</taxon>
    </lineage>
</organism>
<evidence type="ECO:0000256" key="6">
    <source>
        <dbReference type="ARBA" id="ARBA00022917"/>
    </source>
</evidence>
<dbReference type="NCBIfam" id="TIGR00442">
    <property type="entry name" value="hisS"/>
    <property type="match status" value="1"/>
</dbReference>
<dbReference type="PROSITE" id="PS50862">
    <property type="entry name" value="AA_TRNA_LIGASE_II"/>
    <property type="match status" value="1"/>
</dbReference>
<reference evidence="13 14" key="1">
    <citation type="journal article" date="2019" name="Plant Biotechnol. J.">
        <title>The red bayberry genome and genetic basis of sex determination.</title>
        <authorList>
            <person name="Jia H.M."/>
            <person name="Jia H.J."/>
            <person name="Cai Q.L."/>
            <person name="Wang Y."/>
            <person name="Zhao H.B."/>
            <person name="Yang W.F."/>
            <person name="Wang G.Y."/>
            <person name="Li Y.H."/>
            <person name="Zhan D.L."/>
            <person name="Shen Y.T."/>
            <person name="Niu Q.F."/>
            <person name="Chang L."/>
            <person name="Qiu J."/>
            <person name="Zhao L."/>
            <person name="Xie H.B."/>
            <person name="Fu W.Y."/>
            <person name="Jin J."/>
            <person name="Li X.W."/>
            <person name="Jiao Y."/>
            <person name="Zhou C.C."/>
            <person name="Tu T."/>
            <person name="Chai C.Y."/>
            <person name="Gao J.L."/>
            <person name="Fan L.J."/>
            <person name="van de Weg E."/>
            <person name="Wang J.Y."/>
            <person name="Gao Z.S."/>
        </authorList>
    </citation>
    <scope>NUCLEOTIDE SEQUENCE [LARGE SCALE GENOMIC DNA]</scope>
    <source>
        <tissue evidence="13">Leaves</tissue>
    </source>
</reference>
<dbReference type="PANTHER" id="PTHR43707">
    <property type="entry name" value="HISTIDYL-TRNA SYNTHETASE"/>
    <property type="match status" value="1"/>
</dbReference>
<feature type="binding site" evidence="10">
    <location>
        <position position="235"/>
    </location>
    <ligand>
        <name>L-histidine</name>
        <dbReference type="ChEBI" id="CHEBI:57595"/>
    </ligand>
</feature>
<dbReference type="GO" id="GO:0006427">
    <property type="term" value="P:histidyl-tRNA aminoacylation"/>
    <property type="evidence" value="ECO:0007669"/>
    <property type="project" value="InterPro"/>
</dbReference>
<evidence type="ECO:0000256" key="3">
    <source>
        <dbReference type="ARBA" id="ARBA00022598"/>
    </source>
</evidence>
<dbReference type="EMBL" id="RXIC02000020">
    <property type="protein sequence ID" value="KAB1223515.1"/>
    <property type="molecule type" value="Genomic_DNA"/>
</dbReference>
<comment type="similarity">
    <text evidence="1">Belongs to the class-II aminoacyl-tRNA synthetase family.</text>
</comment>
<dbReference type="Pfam" id="PF03129">
    <property type="entry name" value="HGTP_anticodon"/>
    <property type="match status" value="1"/>
</dbReference>
<keyword evidence="5" id="KW-0067">ATP-binding</keyword>
<dbReference type="InterPro" id="IPR045864">
    <property type="entry name" value="aa-tRNA-synth_II/BPL/LPL"/>
</dbReference>
<evidence type="ECO:0000313" key="14">
    <source>
        <dbReference type="Proteomes" id="UP000516437"/>
    </source>
</evidence>
<keyword evidence="3 13" id="KW-0436">Ligase</keyword>
<dbReference type="Pfam" id="PF13393">
    <property type="entry name" value="tRNA-synt_His"/>
    <property type="match status" value="1"/>
</dbReference>
<evidence type="ECO:0000256" key="2">
    <source>
        <dbReference type="ARBA" id="ARBA00012815"/>
    </source>
</evidence>
<dbReference type="EC" id="6.1.1.21" evidence="2"/>
<sequence>MPANPAALHILHQRLNVYLSFKPFFLSLPHFSSPSLSFVHSRRFLRPRLPFPITPRNLSSLSSTSAAQSVGEDGGGGGRSGALSPPPITEDVQKIDVNPPKGTRDFPPEEMRLRNWLFHNFREVSRLFGFEEVDYPVLESEALFIRKAGEEIRDQSTVTSAKKKTYIIEQLYCFEDRGNRRVALRPELTPSLARLVIQKGKSVSLPLKWFAVGQCWRYERMTRGRRREHYQWNMDIIGVPEVTAEAELISSIVTFFKRIGITASDVGFKVSSRKVLQEVLRCYSIPQNLFNKVCIIIDKIEKIPLDEIKKELKSAGVSEDAVEELLHVLSINSLTKLEGKTKQLTQSIGFGKMYQFVKNESVDAILYAEMLGSAGEAVADLKRLFSLAEKFGYSEWIEFDASVVRGLAYYTGIVFEGFDREGKLRAICGGGRYDRLLSTFGGDDLPACGFGFGDAVIVELLKEKGLIPELSLQVQNIVCALDVDLQGPAATVASLLRGKGQSVDLVLESKPLKWVFKRAARINADRLILVGSSEWQRGMVGVKILSSAEQYEVKLDELE</sequence>
<dbReference type="InterPro" id="IPR006195">
    <property type="entry name" value="aa-tRNA-synth_II"/>
</dbReference>
<keyword evidence="14" id="KW-1185">Reference proteome</keyword>
<feature type="compositionally biased region" description="Low complexity" evidence="11">
    <location>
        <begin position="58"/>
        <end position="71"/>
    </location>
</feature>
<dbReference type="CDD" id="cd00773">
    <property type="entry name" value="HisRS-like_core"/>
    <property type="match status" value="1"/>
</dbReference>
<dbReference type="HAMAP" id="MF_00127">
    <property type="entry name" value="His_tRNA_synth"/>
    <property type="match status" value="1"/>
</dbReference>
<feature type="binding site" evidence="10">
    <location>
        <begin position="409"/>
        <end position="410"/>
    </location>
    <ligand>
        <name>L-histidine</name>
        <dbReference type="ChEBI" id="CHEBI:57595"/>
    </ligand>
</feature>
<dbReference type="SUPFAM" id="SSF55681">
    <property type="entry name" value="Class II aaRS and biotin synthetases"/>
    <property type="match status" value="1"/>
</dbReference>
<dbReference type="InterPro" id="IPR041715">
    <property type="entry name" value="HisRS-like_core"/>
</dbReference>
<evidence type="ECO:0000256" key="1">
    <source>
        <dbReference type="ARBA" id="ARBA00008226"/>
    </source>
</evidence>
<dbReference type="Gene3D" id="3.40.50.800">
    <property type="entry name" value="Anticodon-binding domain"/>
    <property type="match status" value="1"/>
</dbReference>
<evidence type="ECO:0000259" key="12">
    <source>
        <dbReference type="PROSITE" id="PS50862"/>
    </source>
</evidence>
<comment type="catalytic activity">
    <reaction evidence="9">
        <text>tRNA(His) + L-histidine + ATP = L-histidyl-tRNA(His) + AMP + diphosphate + H(+)</text>
        <dbReference type="Rhea" id="RHEA:17313"/>
        <dbReference type="Rhea" id="RHEA-COMP:9665"/>
        <dbReference type="Rhea" id="RHEA-COMP:9689"/>
        <dbReference type="ChEBI" id="CHEBI:15378"/>
        <dbReference type="ChEBI" id="CHEBI:30616"/>
        <dbReference type="ChEBI" id="CHEBI:33019"/>
        <dbReference type="ChEBI" id="CHEBI:57595"/>
        <dbReference type="ChEBI" id="CHEBI:78442"/>
        <dbReference type="ChEBI" id="CHEBI:78527"/>
        <dbReference type="ChEBI" id="CHEBI:456215"/>
        <dbReference type="EC" id="6.1.1.21"/>
    </reaction>
</comment>
<comment type="caution">
    <text evidence="13">The sequence shown here is derived from an EMBL/GenBank/DDBJ whole genome shotgun (WGS) entry which is preliminary data.</text>
</comment>
<evidence type="ECO:0000256" key="9">
    <source>
        <dbReference type="ARBA" id="ARBA00047639"/>
    </source>
</evidence>
<dbReference type="PANTHER" id="PTHR43707:SF1">
    <property type="entry name" value="HISTIDINE--TRNA LIGASE, MITOCHONDRIAL-RELATED"/>
    <property type="match status" value="1"/>
</dbReference>
<feature type="binding site" evidence="10">
    <location>
        <begin position="187"/>
        <end position="189"/>
    </location>
    <ligand>
        <name>L-histidine</name>
        <dbReference type="ChEBI" id="CHEBI:57595"/>
    </ligand>
</feature>
<dbReference type="InterPro" id="IPR004516">
    <property type="entry name" value="HisRS/HisZ"/>
</dbReference>
<dbReference type="InterPro" id="IPR015807">
    <property type="entry name" value="His-tRNA-ligase"/>
</dbReference>
<evidence type="ECO:0000313" key="13">
    <source>
        <dbReference type="EMBL" id="KAB1223515.1"/>
    </source>
</evidence>
<evidence type="ECO:0000256" key="11">
    <source>
        <dbReference type="SAM" id="MobiDB-lite"/>
    </source>
</evidence>
<dbReference type="GO" id="GO:0005524">
    <property type="term" value="F:ATP binding"/>
    <property type="evidence" value="ECO:0007669"/>
    <property type="project" value="UniProtKB-KW"/>
</dbReference>
<feature type="binding site" evidence="10">
    <location>
        <position position="231"/>
    </location>
    <ligand>
        <name>L-histidine</name>
        <dbReference type="ChEBI" id="CHEBI:57595"/>
    </ligand>
</feature>
<dbReference type="AlphaFoldDB" id="A0A6A1WE28"/>
<dbReference type="GO" id="GO:0005737">
    <property type="term" value="C:cytoplasm"/>
    <property type="evidence" value="ECO:0007669"/>
    <property type="project" value="InterPro"/>
</dbReference>
<evidence type="ECO:0000256" key="8">
    <source>
        <dbReference type="ARBA" id="ARBA00030619"/>
    </source>
</evidence>
<dbReference type="Gene3D" id="3.30.930.10">
    <property type="entry name" value="Bira Bifunctional Protein, Domain 2"/>
    <property type="match status" value="1"/>
</dbReference>